<evidence type="ECO:0000313" key="1">
    <source>
        <dbReference type="EMBL" id="GAF99636.1"/>
    </source>
</evidence>
<proteinExistence type="predicted"/>
<accession>X0UK25</accession>
<feature type="non-terminal residue" evidence="1">
    <location>
        <position position="1"/>
    </location>
</feature>
<sequence>CNKSPALQARWQHIEESAFDMIHDANKTKQTKYDVFMTAGFFPLAYLDLIAANIAWEAANLQAKDELLYNAEDASLYADSVVRTSQGDFSYYSKPEIAKGWSRFFVPFMTYFLSSGSNMRAAYTDANTMKVASYLVALGIVVPALESMIKEPLKDDDDEFTFTDSWLDNSIGTLSTALMPIPMVSKLPINALKTIIATVDPDRNVNPRYYSNEIPLQKAMSKASRGIDSSLEFALNKAGFKTKRSAAKSAFTALSNFGDIALPN</sequence>
<gene>
    <name evidence="1" type="ORF">S01H1_45155</name>
</gene>
<dbReference type="EMBL" id="BARS01028833">
    <property type="protein sequence ID" value="GAF99636.1"/>
    <property type="molecule type" value="Genomic_DNA"/>
</dbReference>
<comment type="caution">
    <text evidence="1">The sequence shown here is derived from an EMBL/GenBank/DDBJ whole genome shotgun (WGS) entry which is preliminary data.</text>
</comment>
<organism evidence="1">
    <name type="scientific">marine sediment metagenome</name>
    <dbReference type="NCBI Taxonomy" id="412755"/>
    <lineage>
        <taxon>unclassified sequences</taxon>
        <taxon>metagenomes</taxon>
        <taxon>ecological metagenomes</taxon>
    </lineage>
</organism>
<feature type="non-terminal residue" evidence="1">
    <location>
        <position position="264"/>
    </location>
</feature>
<reference evidence="1" key="1">
    <citation type="journal article" date="2014" name="Front. Microbiol.">
        <title>High frequency of phylogenetically diverse reductive dehalogenase-homologous genes in deep subseafloor sedimentary metagenomes.</title>
        <authorList>
            <person name="Kawai M."/>
            <person name="Futagami T."/>
            <person name="Toyoda A."/>
            <person name="Takaki Y."/>
            <person name="Nishi S."/>
            <person name="Hori S."/>
            <person name="Arai W."/>
            <person name="Tsubouchi T."/>
            <person name="Morono Y."/>
            <person name="Uchiyama I."/>
            <person name="Ito T."/>
            <person name="Fujiyama A."/>
            <person name="Inagaki F."/>
            <person name="Takami H."/>
        </authorList>
    </citation>
    <scope>NUCLEOTIDE SEQUENCE</scope>
    <source>
        <strain evidence="1">Expedition CK06-06</strain>
    </source>
</reference>
<name>X0UK25_9ZZZZ</name>
<dbReference type="AlphaFoldDB" id="X0UK25"/>
<protein>
    <submittedName>
        <fullName evidence="1">Uncharacterized protein</fullName>
    </submittedName>
</protein>